<name>A5CZ81_PELTS</name>
<accession>A5CZ81</accession>
<gene>
    <name evidence="2" type="ordered locus">PTH_2506</name>
</gene>
<dbReference type="Gene3D" id="3.40.50.300">
    <property type="entry name" value="P-loop containing nucleotide triphosphate hydrolases"/>
    <property type="match status" value="1"/>
</dbReference>
<reference evidence="3" key="1">
    <citation type="journal article" date="2008" name="Genome Res.">
        <title>The genome of Pelotomaculum thermopropionicum reveals niche-associated evolution in anaerobic microbiota.</title>
        <authorList>
            <person name="Kosaka T."/>
            <person name="Kato S."/>
            <person name="Shimoyama T."/>
            <person name="Ishii S."/>
            <person name="Abe T."/>
            <person name="Watanabe K."/>
        </authorList>
    </citation>
    <scope>NUCLEOTIDE SEQUENCE [LARGE SCALE GENOMIC DNA]</scope>
    <source>
        <strain evidence="3">DSM 13744 / JCM 10971 / SI</strain>
    </source>
</reference>
<feature type="domain" description="SF4 helicase" evidence="1">
    <location>
        <begin position="158"/>
        <end position="429"/>
    </location>
</feature>
<proteinExistence type="predicted"/>
<dbReference type="PANTHER" id="PTHR30153">
    <property type="entry name" value="REPLICATIVE DNA HELICASE DNAB"/>
    <property type="match status" value="1"/>
</dbReference>
<dbReference type="EMBL" id="AP009389">
    <property type="protein sequence ID" value="BAF60687.1"/>
    <property type="molecule type" value="Genomic_DNA"/>
</dbReference>
<sequence>MSIISNQLTNSGLEAQVLRALAAAGPEKFFELADLLPLAAFPTHQTAYQALADAFTTDQPAPADLPEAEIPSGFNLDSAAAELAELARKRLVAEAMERAWAGIPVKPAGEVIAELQEAVARAEAAVRELSAGGVTFAADISSDVLRWVQEFRAAREATGRAVIYPPTGMPALDRMVSGMAPGLWALLGTPGAGKTFFAIHLMVQFLRQPDAAVLYVSYEEPVNRLVLKAWCNSAGLKWDDYTTGYGDPAALQQVARDFAPLGQRMAVMEGNQNTTTAHIRAKAAAVKARTRARHLLVVVDYIQLMANTAAGNINDRAYQDAVRHRVGAVVVGLREIANRLEATVLAVSAMNRASYRDAGTLSAARESSDIEYSADVFLRLQSGEQDIPPGAPRPVELHVLKNRVTGQTGMIPLVALVSQSRFGEAASGGSGEDCPF</sequence>
<dbReference type="InterPro" id="IPR007694">
    <property type="entry name" value="DNA_helicase_DnaB-like_C"/>
</dbReference>
<organism evidence="2 3">
    <name type="scientific">Pelotomaculum thermopropionicum (strain DSM 13744 / JCM 10971 / SI)</name>
    <dbReference type="NCBI Taxonomy" id="370438"/>
    <lineage>
        <taxon>Bacteria</taxon>
        <taxon>Bacillati</taxon>
        <taxon>Bacillota</taxon>
        <taxon>Clostridia</taxon>
        <taxon>Eubacteriales</taxon>
        <taxon>Desulfotomaculaceae</taxon>
        <taxon>Pelotomaculum</taxon>
    </lineage>
</organism>
<dbReference type="KEGG" id="pth:PTH_2506"/>
<dbReference type="HOGENOM" id="CLU_628293_0_0_9"/>
<protein>
    <recommendedName>
        <fullName evidence="1">SF4 helicase domain-containing protein</fullName>
    </recommendedName>
</protein>
<evidence type="ECO:0000313" key="3">
    <source>
        <dbReference type="Proteomes" id="UP000006556"/>
    </source>
</evidence>
<dbReference type="Pfam" id="PF03796">
    <property type="entry name" value="DnaB_C"/>
    <property type="match status" value="1"/>
</dbReference>
<dbReference type="InterPro" id="IPR027417">
    <property type="entry name" value="P-loop_NTPase"/>
</dbReference>
<keyword evidence="3" id="KW-1185">Reference proteome</keyword>
<dbReference type="PROSITE" id="PS51199">
    <property type="entry name" value="SF4_HELICASE"/>
    <property type="match status" value="1"/>
</dbReference>
<dbReference type="AlphaFoldDB" id="A5CZ81"/>
<evidence type="ECO:0000259" key="1">
    <source>
        <dbReference type="PROSITE" id="PS51199"/>
    </source>
</evidence>
<dbReference type="GO" id="GO:0005524">
    <property type="term" value="F:ATP binding"/>
    <property type="evidence" value="ECO:0007669"/>
    <property type="project" value="InterPro"/>
</dbReference>
<dbReference type="Proteomes" id="UP000006556">
    <property type="component" value="Chromosome"/>
</dbReference>
<dbReference type="SUPFAM" id="SSF52540">
    <property type="entry name" value="P-loop containing nucleoside triphosphate hydrolases"/>
    <property type="match status" value="1"/>
</dbReference>
<evidence type="ECO:0000313" key="2">
    <source>
        <dbReference type="EMBL" id="BAF60687.1"/>
    </source>
</evidence>
<dbReference type="GO" id="GO:0003678">
    <property type="term" value="F:DNA helicase activity"/>
    <property type="evidence" value="ECO:0007669"/>
    <property type="project" value="InterPro"/>
</dbReference>
<dbReference type="eggNOG" id="COG0305">
    <property type="taxonomic scope" value="Bacteria"/>
</dbReference>
<dbReference type="STRING" id="370438.PTH_2506"/>
<dbReference type="GO" id="GO:0006260">
    <property type="term" value="P:DNA replication"/>
    <property type="evidence" value="ECO:0007669"/>
    <property type="project" value="InterPro"/>
</dbReference>
<dbReference type="GO" id="GO:0005829">
    <property type="term" value="C:cytosol"/>
    <property type="evidence" value="ECO:0007669"/>
    <property type="project" value="TreeGrafter"/>
</dbReference>
<dbReference type="PANTHER" id="PTHR30153:SF2">
    <property type="entry name" value="REPLICATIVE DNA HELICASE"/>
    <property type="match status" value="1"/>
</dbReference>